<reference evidence="2 3" key="1">
    <citation type="journal article" date="2012" name="BMC Genomics">
        <title>Tools to kill: Genome of one of the most destructive plant pathogenic fungi Macrophomina phaseolina.</title>
        <authorList>
            <person name="Islam M.S."/>
            <person name="Haque M.S."/>
            <person name="Islam M.M."/>
            <person name="Emdad E.M."/>
            <person name="Halim A."/>
            <person name="Hossen Q.M.M."/>
            <person name="Hossain M.Z."/>
            <person name="Ahmed B."/>
            <person name="Rahim S."/>
            <person name="Rahman M.S."/>
            <person name="Alam M.M."/>
            <person name="Hou S."/>
            <person name="Wan X."/>
            <person name="Saito J.A."/>
            <person name="Alam M."/>
        </authorList>
    </citation>
    <scope>NUCLEOTIDE SEQUENCE [LARGE SCALE GENOMIC DNA]</scope>
    <source>
        <strain evidence="2 3">MS6</strain>
    </source>
</reference>
<evidence type="ECO:0000313" key="2">
    <source>
        <dbReference type="EMBL" id="EKG18886.1"/>
    </source>
</evidence>
<proteinExistence type="predicted"/>
<evidence type="ECO:0000256" key="1">
    <source>
        <dbReference type="SAM" id="MobiDB-lite"/>
    </source>
</evidence>
<feature type="region of interest" description="Disordered" evidence="1">
    <location>
        <begin position="52"/>
        <end position="74"/>
    </location>
</feature>
<accession>K2R8W3</accession>
<dbReference type="Proteomes" id="UP000007129">
    <property type="component" value="Unassembled WGS sequence"/>
</dbReference>
<dbReference type="VEuPathDB" id="FungiDB:MPH_03902"/>
<protein>
    <submittedName>
        <fullName evidence="2">Uncharacterized protein</fullName>
    </submittedName>
</protein>
<dbReference type="InParanoid" id="K2R8W3"/>
<evidence type="ECO:0000313" key="3">
    <source>
        <dbReference type="Proteomes" id="UP000007129"/>
    </source>
</evidence>
<sequence>MKRTADLRHNNPAVQRCAPVSRSSTSTVPGWLCAGKPVRLLRYRHVAPAEAYPETLSSPMQPPQDLPRRGSGPGREELRMFRPDYRCDHNWRGADVLLNTGLTRGQFTRRRNPCWHTRAWHESFKRYHTQVKKGIHDGWQARSRVMC</sequence>
<comment type="caution">
    <text evidence="2">The sequence shown here is derived from an EMBL/GenBank/DDBJ whole genome shotgun (WGS) entry which is preliminary data.</text>
</comment>
<organism evidence="2 3">
    <name type="scientific">Macrophomina phaseolina (strain MS6)</name>
    <name type="common">Charcoal rot fungus</name>
    <dbReference type="NCBI Taxonomy" id="1126212"/>
    <lineage>
        <taxon>Eukaryota</taxon>
        <taxon>Fungi</taxon>
        <taxon>Dikarya</taxon>
        <taxon>Ascomycota</taxon>
        <taxon>Pezizomycotina</taxon>
        <taxon>Dothideomycetes</taxon>
        <taxon>Dothideomycetes incertae sedis</taxon>
        <taxon>Botryosphaeriales</taxon>
        <taxon>Botryosphaeriaceae</taxon>
        <taxon>Macrophomina</taxon>
    </lineage>
</organism>
<dbReference type="EMBL" id="AHHD01000170">
    <property type="protein sequence ID" value="EKG18886.1"/>
    <property type="molecule type" value="Genomic_DNA"/>
</dbReference>
<dbReference type="AlphaFoldDB" id="K2R8W3"/>
<dbReference type="HOGENOM" id="CLU_1768440_0_0_1"/>
<gene>
    <name evidence="2" type="ORF">MPH_03902</name>
</gene>
<name>K2R8W3_MACPH</name>